<dbReference type="RefSeq" id="WP_150879918.1">
    <property type="nucleotide sequence ID" value="NZ_VTWS01000006.1"/>
</dbReference>
<keyword evidence="3" id="KW-1185">Reference proteome</keyword>
<dbReference type="PANTHER" id="PTHR46825">
    <property type="entry name" value="D-ALANYL-D-ALANINE-CARBOXYPEPTIDASE/ENDOPEPTIDASE AMPH"/>
    <property type="match status" value="1"/>
</dbReference>
<dbReference type="Gene3D" id="3.40.710.10">
    <property type="entry name" value="DD-peptidase/beta-lactamase superfamily"/>
    <property type="match status" value="1"/>
</dbReference>
<proteinExistence type="predicted"/>
<comment type="caution">
    <text evidence="2">The sequence shown here is derived from an EMBL/GenBank/DDBJ whole genome shotgun (WGS) entry which is preliminary data.</text>
</comment>
<dbReference type="InterPro" id="IPR012338">
    <property type="entry name" value="Beta-lactam/transpept-like"/>
</dbReference>
<dbReference type="Proteomes" id="UP000326344">
    <property type="component" value="Unassembled WGS sequence"/>
</dbReference>
<sequence>MKNQLIFSAFAALLLLACETEPVLKPTTEPGSTDEYANHPQNQLYRKELAEFRRKWNIPGSLMLLKRADAPAWIGAIGKSNLEHQTDLRITDPFRTGSITKALVATVVMKMKEEGQLRLEDNLAALLPEVNGHIPDAQKITVRNLLSHTSGLVDPTNDDLQYQLDLLNNPQRRVQQSTDEILRRYVYGRALVSQPGDRFQYSNANFWLLGKLIETIRGKSLQAVLEEVIFTPFGLTHSYIDRRDDRNVIRGYNDFYANGKLMDVTALDRADSDGQASGGLITTADDLLKFTEAFFAGKIIRLASVQEMMTVQPVREGANEYGLGLESYSSTELGMGWGHNGTLLGVDANWFYFPGKKALYVLFNNNGGGSDKSFVEKWLK</sequence>
<reference evidence="2 3" key="1">
    <citation type="submission" date="2019-09" db="EMBL/GenBank/DDBJ databases">
        <title>Genome Sequence of Larkinella sp MA1.</title>
        <authorList>
            <person name="Srinivasan S."/>
        </authorList>
    </citation>
    <scope>NUCLEOTIDE SEQUENCE [LARGE SCALE GENOMIC DNA]</scope>
    <source>
        <strain evidence="2 3">MA1</strain>
    </source>
</reference>
<dbReference type="InterPro" id="IPR050491">
    <property type="entry name" value="AmpC-like"/>
</dbReference>
<dbReference type="AlphaFoldDB" id="A0A5N1JDG3"/>
<feature type="domain" description="Beta-lactamase-related" evidence="1">
    <location>
        <begin position="53"/>
        <end position="368"/>
    </location>
</feature>
<evidence type="ECO:0000313" key="3">
    <source>
        <dbReference type="Proteomes" id="UP000326344"/>
    </source>
</evidence>
<evidence type="ECO:0000259" key="1">
    <source>
        <dbReference type="Pfam" id="PF00144"/>
    </source>
</evidence>
<dbReference type="EMBL" id="VTWS01000006">
    <property type="protein sequence ID" value="KAA9349096.1"/>
    <property type="molecule type" value="Genomic_DNA"/>
</dbReference>
<dbReference type="PROSITE" id="PS51257">
    <property type="entry name" value="PROKAR_LIPOPROTEIN"/>
    <property type="match status" value="1"/>
</dbReference>
<organism evidence="2 3">
    <name type="scientific">Larkinella humicola</name>
    <dbReference type="NCBI Taxonomy" id="2607654"/>
    <lineage>
        <taxon>Bacteria</taxon>
        <taxon>Pseudomonadati</taxon>
        <taxon>Bacteroidota</taxon>
        <taxon>Cytophagia</taxon>
        <taxon>Cytophagales</taxon>
        <taxon>Spirosomataceae</taxon>
        <taxon>Larkinella</taxon>
    </lineage>
</organism>
<protein>
    <submittedName>
        <fullName evidence="2">Beta-lactamase family protein</fullName>
    </submittedName>
</protein>
<accession>A0A5N1JDG3</accession>
<gene>
    <name evidence="2" type="ORF">F0P93_22100</name>
</gene>
<dbReference type="PANTHER" id="PTHR46825:SF9">
    <property type="entry name" value="BETA-LACTAMASE-RELATED DOMAIN-CONTAINING PROTEIN"/>
    <property type="match status" value="1"/>
</dbReference>
<dbReference type="SUPFAM" id="SSF56601">
    <property type="entry name" value="beta-lactamase/transpeptidase-like"/>
    <property type="match status" value="1"/>
</dbReference>
<dbReference type="InterPro" id="IPR001466">
    <property type="entry name" value="Beta-lactam-related"/>
</dbReference>
<dbReference type="Pfam" id="PF00144">
    <property type="entry name" value="Beta-lactamase"/>
    <property type="match status" value="1"/>
</dbReference>
<evidence type="ECO:0000313" key="2">
    <source>
        <dbReference type="EMBL" id="KAA9349096.1"/>
    </source>
</evidence>
<name>A0A5N1JDG3_9BACT</name>